<evidence type="ECO:0000313" key="2">
    <source>
        <dbReference type="Proteomes" id="UP000053424"/>
    </source>
</evidence>
<reference evidence="2" key="2">
    <citation type="submission" date="2015-01" db="EMBL/GenBank/DDBJ databases">
        <title>Evolutionary Origins and Diversification of the Mycorrhizal Mutualists.</title>
        <authorList>
            <consortium name="DOE Joint Genome Institute"/>
            <consortium name="Mycorrhizal Genomics Consortium"/>
            <person name="Kohler A."/>
            <person name="Kuo A."/>
            <person name="Nagy L.G."/>
            <person name="Floudas D."/>
            <person name="Copeland A."/>
            <person name="Barry K.W."/>
            <person name="Cichocki N."/>
            <person name="Veneault-Fourrey C."/>
            <person name="LaButti K."/>
            <person name="Lindquist E.A."/>
            <person name="Lipzen A."/>
            <person name="Lundell T."/>
            <person name="Morin E."/>
            <person name="Murat C."/>
            <person name="Riley R."/>
            <person name="Ohm R."/>
            <person name="Sun H."/>
            <person name="Tunlid A."/>
            <person name="Henrissat B."/>
            <person name="Grigoriev I.V."/>
            <person name="Hibbett D.S."/>
            <person name="Martin F."/>
        </authorList>
    </citation>
    <scope>NUCLEOTIDE SEQUENCE [LARGE SCALE GENOMIC DNA]</scope>
    <source>
        <strain evidence="2">h7</strain>
    </source>
</reference>
<dbReference type="HOGENOM" id="CLU_043420_1_0_1"/>
<organism evidence="1 2">
    <name type="scientific">Hebeloma cylindrosporum</name>
    <dbReference type="NCBI Taxonomy" id="76867"/>
    <lineage>
        <taxon>Eukaryota</taxon>
        <taxon>Fungi</taxon>
        <taxon>Dikarya</taxon>
        <taxon>Basidiomycota</taxon>
        <taxon>Agaricomycotina</taxon>
        <taxon>Agaricomycetes</taxon>
        <taxon>Agaricomycetidae</taxon>
        <taxon>Agaricales</taxon>
        <taxon>Agaricineae</taxon>
        <taxon>Hymenogastraceae</taxon>
        <taxon>Hebeloma</taxon>
    </lineage>
</organism>
<accession>A0A0C3C1B3</accession>
<proteinExistence type="predicted"/>
<dbReference type="OrthoDB" id="2979104at2759"/>
<sequence length="491" mass="55591">MAQEIVTQEPVRLPKDGANLAHKVSTDSCAFNHFPGFPRFVRNIRHFVAHQSYAHSLFAAGHGYPMYDTGTVSIVPKDYHSRGISIGDVGMLSDDGEFLFAFNIFLPSDHPYNEGKTPDSFAPLEPLDESEIHTMDEYFPRGAVIASKGIEITRHSENPLHLSFRSSERIGGLLVLPEGATRQDVSTDRIHKYIARNGQEWAYFFSQARWHPAINGSTYVVTGLDKTTDCSTMAFQVQLSESPRIRATYDRKALVAPDDISAVRNPIKPKIATTPPSRNLCVFLRGIRIGVGRAEWIENADGQPNNEEYATLYTELYYPPSWANIIKAKIALYLGFGRIGDRPSFSYFAHPFHPSDIIGPMMLSLRPDAPLVLIDDLIGFIDPNQTPLRKGPLEPRAPLTLSCSKGASFKDFRMMIEELFEFYDVVEQEGVLRLERNSKTSMEKVSGRRNIRHFFRPIYRNWASRGFTELVRKSQYHMDTNSSLPKLRRTL</sequence>
<evidence type="ECO:0000313" key="1">
    <source>
        <dbReference type="EMBL" id="KIM37486.1"/>
    </source>
</evidence>
<dbReference type="AlphaFoldDB" id="A0A0C3C1B3"/>
<keyword evidence="2" id="KW-1185">Reference proteome</keyword>
<dbReference type="EMBL" id="KN831797">
    <property type="protein sequence ID" value="KIM37486.1"/>
    <property type="molecule type" value="Genomic_DNA"/>
</dbReference>
<gene>
    <name evidence="1" type="ORF">M413DRAFT_448532</name>
</gene>
<protein>
    <submittedName>
        <fullName evidence="1">Uncharacterized protein</fullName>
    </submittedName>
</protein>
<name>A0A0C3C1B3_HEBCY</name>
<dbReference type="Proteomes" id="UP000053424">
    <property type="component" value="Unassembled WGS sequence"/>
</dbReference>
<reference evidence="1 2" key="1">
    <citation type="submission" date="2014-04" db="EMBL/GenBank/DDBJ databases">
        <authorList>
            <consortium name="DOE Joint Genome Institute"/>
            <person name="Kuo A."/>
            <person name="Gay G."/>
            <person name="Dore J."/>
            <person name="Kohler A."/>
            <person name="Nagy L.G."/>
            <person name="Floudas D."/>
            <person name="Copeland A."/>
            <person name="Barry K.W."/>
            <person name="Cichocki N."/>
            <person name="Veneault-Fourrey C."/>
            <person name="LaButti K."/>
            <person name="Lindquist E.A."/>
            <person name="Lipzen A."/>
            <person name="Lundell T."/>
            <person name="Morin E."/>
            <person name="Murat C."/>
            <person name="Sun H."/>
            <person name="Tunlid A."/>
            <person name="Henrissat B."/>
            <person name="Grigoriev I.V."/>
            <person name="Hibbett D.S."/>
            <person name="Martin F."/>
            <person name="Nordberg H.P."/>
            <person name="Cantor M.N."/>
            <person name="Hua S.X."/>
        </authorList>
    </citation>
    <scope>NUCLEOTIDE SEQUENCE [LARGE SCALE GENOMIC DNA]</scope>
    <source>
        <strain evidence="2">h7</strain>
    </source>
</reference>